<reference evidence="1 2" key="1">
    <citation type="journal article" date="2013" name="Genome Announc.">
        <title>Whole-Genome Sequence of Microcystis aeruginosa TAIHU98, a Nontoxic Bloom-Forming Strain Isolated from Taihu Lake, China.</title>
        <authorList>
            <person name="Yang C."/>
            <person name="Zhang W."/>
            <person name="Ren M."/>
            <person name="Song L."/>
            <person name="Li T."/>
            <person name="Zhao J."/>
        </authorList>
    </citation>
    <scope>NUCLEOTIDE SEQUENCE [LARGE SCALE GENOMIC DNA]</scope>
    <source>
        <strain evidence="1 2">TAIHU98</strain>
    </source>
</reference>
<evidence type="ECO:0000313" key="2">
    <source>
        <dbReference type="Proteomes" id="UP000010932"/>
    </source>
</evidence>
<dbReference type="EMBL" id="ANKQ01000003">
    <property type="protein sequence ID" value="ELP52692.1"/>
    <property type="molecule type" value="Genomic_DNA"/>
</dbReference>
<proteinExistence type="predicted"/>
<name>L7E331_MICAE</name>
<accession>L7E331</accession>
<protein>
    <submittedName>
        <fullName evidence="1">Uncharacterized protein</fullName>
    </submittedName>
</protein>
<sequence>MKQALKPPQGMARSKTLFPRFLLTGSVESKNRQPQGISSRF</sequence>
<comment type="caution">
    <text evidence="1">The sequence shown here is derived from an EMBL/GenBank/DDBJ whole genome shotgun (WGS) entry which is preliminary data.</text>
</comment>
<organism evidence="1 2">
    <name type="scientific">Microcystis aeruginosa TAIHU98</name>
    <dbReference type="NCBI Taxonomy" id="1134457"/>
    <lineage>
        <taxon>Bacteria</taxon>
        <taxon>Bacillati</taxon>
        <taxon>Cyanobacteriota</taxon>
        <taxon>Cyanophyceae</taxon>
        <taxon>Oscillatoriophycideae</taxon>
        <taxon>Chroococcales</taxon>
        <taxon>Microcystaceae</taxon>
        <taxon>Microcystis</taxon>
    </lineage>
</organism>
<dbReference type="Proteomes" id="UP000010932">
    <property type="component" value="Unassembled WGS sequence"/>
</dbReference>
<evidence type="ECO:0000313" key="1">
    <source>
        <dbReference type="EMBL" id="ELP52692.1"/>
    </source>
</evidence>
<dbReference type="PATRIC" id="fig|1134457.3.peg.4564"/>
<gene>
    <name evidence="1" type="ORF">O53_4417</name>
</gene>
<dbReference type="AlphaFoldDB" id="L7E331"/>